<keyword evidence="5 8" id="KW-0378">Hydrolase</keyword>
<evidence type="ECO:0000256" key="8">
    <source>
        <dbReference type="HAMAP-Rule" id="MF_00265"/>
    </source>
</evidence>
<evidence type="ECO:0000256" key="3">
    <source>
        <dbReference type="ARBA" id="ARBA00022722"/>
    </source>
</evidence>
<dbReference type="GO" id="GO:0004540">
    <property type="term" value="F:RNA nuclease activity"/>
    <property type="evidence" value="ECO:0007669"/>
    <property type="project" value="InterPro"/>
</dbReference>
<dbReference type="InterPro" id="IPR029060">
    <property type="entry name" value="PIN-like_dom_sf"/>
</dbReference>
<keyword evidence="6 8" id="KW-0460">Magnesium</keyword>
<comment type="similarity">
    <text evidence="7 8">Belongs to the PINc/VapC protein family.</text>
</comment>
<keyword evidence="4 8" id="KW-0479">Metal-binding</keyword>
<gene>
    <name evidence="8" type="primary">vapC</name>
    <name evidence="10" type="ORF">FBR43_13410</name>
</gene>
<dbReference type="EC" id="3.1.-.-" evidence="8"/>
<dbReference type="HAMAP" id="MF_00265">
    <property type="entry name" value="VapC_Nob1"/>
    <property type="match status" value="1"/>
</dbReference>
<keyword evidence="3 8" id="KW-0540">Nuclease</keyword>
<accession>A0A4U1L4E8</accession>
<evidence type="ECO:0000256" key="7">
    <source>
        <dbReference type="ARBA" id="ARBA00038093"/>
    </source>
</evidence>
<dbReference type="OrthoDB" id="9811788at2"/>
<sequence>MIFVDSSVWIAVLRGERSAQTERFRSLALADQLCTGDIMLTEVLQGVPEPARFERTRARMMAIPILPVCDTRSALRAAEHYRTLRSLGVTIRKTIDTLVATRCILLDLPLLHADRDFQPFVTHLGLRDAMVEG</sequence>
<dbReference type="GO" id="GO:0000287">
    <property type="term" value="F:magnesium ion binding"/>
    <property type="evidence" value="ECO:0007669"/>
    <property type="project" value="UniProtKB-UniRule"/>
</dbReference>
<comment type="cofactor">
    <cofactor evidence="1 8">
        <name>Mg(2+)</name>
        <dbReference type="ChEBI" id="CHEBI:18420"/>
    </cofactor>
</comment>
<feature type="binding site" evidence="8">
    <location>
        <position position="96"/>
    </location>
    <ligand>
        <name>Mg(2+)</name>
        <dbReference type="ChEBI" id="CHEBI:18420"/>
    </ligand>
</feature>
<feature type="binding site" evidence="8">
    <location>
        <position position="5"/>
    </location>
    <ligand>
        <name>Mg(2+)</name>
        <dbReference type="ChEBI" id="CHEBI:18420"/>
    </ligand>
</feature>
<keyword evidence="8" id="KW-0800">Toxin</keyword>
<feature type="domain" description="PIN" evidence="9">
    <location>
        <begin position="2"/>
        <end position="118"/>
    </location>
</feature>
<comment type="function">
    <text evidence="8">Toxic component of a toxin-antitoxin (TA) system. An RNase.</text>
</comment>
<protein>
    <recommendedName>
        <fullName evidence="8">Ribonuclease VapC</fullName>
        <shortName evidence="8">RNase VapC</shortName>
        <ecNumber evidence="8">3.1.-.-</ecNumber>
    </recommendedName>
    <alternativeName>
        <fullName evidence="8">Toxin VapC</fullName>
    </alternativeName>
</protein>
<dbReference type="GO" id="GO:0090729">
    <property type="term" value="F:toxin activity"/>
    <property type="evidence" value="ECO:0007669"/>
    <property type="project" value="UniProtKB-KW"/>
</dbReference>
<evidence type="ECO:0000313" key="10">
    <source>
        <dbReference type="EMBL" id="TKD51642.1"/>
    </source>
</evidence>
<reference evidence="10 11" key="1">
    <citation type="submission" date="2019-04" db="EMBL/GenBank/DDBJ databases">
        <authorList>
            <person name="Yang Y."/>
            <person name="Wei D."/>
        </authorList>
    </citation>
    <scope>NUCLEOTIDE SEQUENCE [LARGE SCALE GENOMIC DNA]</scope>
    <source>
        <strain evidence="10 11">L-1-4w-11</strain>
    </source>
</reference>
<dbReference type="InterPro" id="IPR022907">
    <property type="entry name" value="VapC_family"/>
</dbReference>
<dbReference type="InterPro" id="IPR002716">
    <property type="entry name" value="PIN_dom"/>
</dbReference>
<evidence type="ECO:0000313" key="11">
    <source>
        <dbReference type="Proteomes" id="UP000309138"/>
    </source>
</evidence>
<dbReference type="Pfam" id="PF01850">
    <property type="entry name" value="PIN"/>
    <property type="match status" value="1"/>
</dbReference>
<evidence type="ECO:0000256" key="5">
    <source>
        <dbReference type="ARBA" id="ARBA00022801"/>
    </source>
</evidence>
<comment type="caution">
    <text evidence="10">The sequence shown here is derived from an EMBL/GenBank/DDBJ whole genome shotgun (WGS) entry which is preliminary data.</text>
</comment>
<evidence type="ECO:0000256" key="2">
    <source>
        <dbReference type="ARBA" id="ARBA00022649"/>
    </source>
</evidence>
<evidence type="ECO:0000259" key="9">
    <source>
        <dbReference type="Pfam" id="PF01850"/>
    </source>
</evidence>
<keyword evidence="2 8" id="KW-1277">Toxin-antitoxin system</keyword>
<proteinExistence type="inferred from homology"/>
<evidence type="ECO:0000256" key="6">
    <source>
        <dbReference type="ARBA" id="ARBA00022842"/>
    </source>
</evidence>
<dbReference type="RefSeq" id="WP_136943579.1">
    <property type="nucleotide sequence ID" value="NZ_SWKR01000002.1"/>
</dbReference>
<dbReference type="EMBL" id="SWKR01000002">
    <property type="protein sequence ID" value="TKD51642.1"/>
    <property type="molecule type" value="Genomic_DNA"/>
</dbReference>
<dbReference type="CDD" id="cd18760">
    <property type="entry name" value="PIN_MtVapC3-like"/>
    <property type="match status" value="1"/>
</dbReference>
<dbReference type="Proteomes" id="UP000309138">
    <property type="component" value="Unassembled WGS sequence"/>
</dbReference>
<evidence type="ECO:0000256" key="1">
    <source>
        <dbReference type="ARBA" id="ARBA00001946"/>
    </source>
</evidence>
<dbReference type="SUPFAM" id="SSF88723">
    <property type="entry name" value="PIN domain-like"/>
    <property type="match status" value="1"/>
</dbReference>
<dbReference type="PANTHER" id="PTHR33653:SF1">
    <property type="entry name" value="RIBONUCLEASE VAPC2"/>
    <property type="match status" value="1"/>
</dbReference>
<dbReference type="InterPro" id="IPR050556">
    <property type="entry name" value="Type_II_TA_system_RNase"/>
</dbReference>
<name>A0A4U1L4E8_9SPHN</name>
<evidence type="ECO:0000256" key="4">
    <source>
        <dbReference type="ARBA" id="ARBA00022723"/>
    </source>
</evidence>
<organism evidence="10 11">
    <name type="scientific">Sphingomonas baiyangensis</name>
    <dbReference type="NCBI Taxonomy" id="2572576"/>
    <lineage>
        <taxon>Bacteria</taxon>
        <taxon>Pseudomonadati</taxon>
        <taxon>Pseudomonadota</taxon>
        <taxon>Alphaproteobacteria</taxon>
        <taxon>Sphingomonadales</taxon>
        <taxon>Sphingomonadaceae</taxon>
        <taxon>Sphingomonas</taxon>
    </lineage>
</organism>
<dbReference type="Gene3D" id="3.40.50.1010">
    <property type="entry name" value="5'-nuclease"/>
    <property type="match status" value="1"/>
</dbReference>
<dbReference type="AlphaFoldDB" id="A0A4U1L4E8"/>
<keyword evidence="11" id="KW-1185">Reference proteome</keyword>
<dbReference type="PANTHER" id="PTHR33653">
    <property type="entry name" value="RIBONUCLEASE VAPC2"/>
    <property type="match status" value="1"/>
</dbReference>
<dbReference type="GO" id="GO:0016787">
    <property type="term" value="F:hydrolase activity"/>
    <property type="evidence" value="ECO:0007669"/>
    <property type="project" value="UniProtKB-KW"/>
</dbReference>